<evidence type="ECO:0000313" key="2">
    <source>
        <dbReference type="EMBL" id="TWT56904.1"/>
    </source>
</evidence>
<dbReference type="EMBL" id="SIHI01000001">
    <property type="protein sequence ID" value="TWT56904.1"/>
    <property type="molecule type" value="Genomic_DNA"/>
</dbReference>
<dbReference type="Proteomes" id="UP000317243">
    <property type="component" value="Unassembled WGS sequence"/>
</dbReference>
<protein>
    <submittedName>
        <fullName evidence="2">Outer membrane efflux protein</fullName>
    </submittedName>
</protein>
<gene>
    <name evidence="2" type="ORF">KOR42_02590</name>
</gene>
<dbReference type="PANTHER" id="PTHR30203:SF24">
    <property type="entry name" value="BLR4935 PROTEIN"/>
    <property type="match status" value="1"/>
</dbReference>
<keyword evidence="3" id="KW-1185">Reference proteome</keyword>
<dbReference type="RefSeq" id="WP_146506810.1">
    <property type="nucleotide sequence ID" value="NZ_SIHI01000001.1"/>
</dbReference>
<name>A0A5C5X186_9PLAN</name>
<dbReference type="OrthoDB" id="237666at2"/>
<evidence type="ECO:0000313" key="3">
    <source>
        <dbReference type="Proteomes" id="UP000317243"/>
    </source>
</evidence>
<comment type="caution">
    <text evidence="2">The sequence shown here is derived from an EMBL/GenBank/DDBJ whole genome shotgun (WGS) entry which is preliminary data.</text>
</comment>
<accession>A0A5C5X186</accession>
<dbReference type="InterPro" id="IPR003423">
    <property type="entry name" value="OMP_efflux"/>
</dbReference>
<dbReference type="AlphaFoldDB" id="A0A5C5X186"/>
<dbReference type="Gene3D" id="1.20.1600.10">
    <property type="entry name" value="Outer membrane efflux proteins (OEP)"/>
    <property type="match status" value="1"/>
</dbReference>
<evidence type="ECO:0000256" key="1">
    <source>
        <dbReference type="ARBA" id="ARBA00007613"/>
    </source>
</evidence>
<dbReference type="Pfam" id="PF02321">
    <property type="entry name" value="OEP"/>
    <property type="match status" value="1"/>
</dbReference>
<sequence length="508" mass="56200">MRAHFPTYSLMLLVVVSLIGGCATTRSQSQRTPLFVSHSNGVEEAQAGSPSVEASPAVQQVAHEDDDEVVEEAPHLMEAGGEQLPAVDTISPLPSPEESELGFLVSTAVDQNPRLIRLFHEYQVAAARSQYIDKLPDPKLGANIFGDPIETAAGSQRATMSLSQTIPWLGKLNAQQQQACFEAFAVRAEYAAERLRVIAGVRVGWYRLYVIDKQIETTEANQELLESLIDVANARIATGQASQGDVLLGTLELSKLEERLLTYRKQRRAVEAEVNRLVGRSAEFPIRSDRELQLATIDLDEKAIHQIALGTQPEIQAARLRTQATRWGIEVARLSRRPELMLTASHFFTDDNRPDSSVVNVGEDPWAVGVQVSLPIWREKYDAIKNEAGWKHQAAHASVTDLADRYDALILDLMTEAHRAMETAELYADTILPQARQTLSADQESYSNGNVDFDRIIRDYRNLLTLELGYHQAVGELAIANARLQQAAGRDLTIAPVVNKLPSLEQLD</sequence>
<dbReference type="PROSITE" id="PS51257">
    <property type="entry name" value="PROKAR_LIPOPROTEIN"/>
    <property type="match status" value="1"/>
</dbReference>
<proteinExistence type="inferred from homology"/>
<reference evidence="2 3" key="1">
    <citation type="submission" date="2019-02" db="EMBL/GenBank/DDBJ databases">
        <title>Deep-cultivation of Planctomycetes and their phenomic and genomic characterization uncovers novel biology.</title>
        <authorList>
            <person name="Wiegand S."/>
            <person name="Jogler M."/>
            <person name="Boedeker C."/>
            <person name="Pinto D."/>
            <person name="Vollmers J."/>
            <person name="Rivas-Marin E."/>
            <person name="Kohn T."/>
            <person name="Peeters S.H."/>
            <person name="Heuer A."/>
            <person name="Rast P."/>
            <person name="Oberbeckmann S."/>
            <person name="Bunk B."/>
            <person name="Jeske O."/>
            <person name="Meyerdierks A."/>
            <person name="Storesund J.E."/>
            <person name="Kallscheuer N."/>
            <person name="Luecker S."/>
            <person name="Lage O.M."/>
            <person name="Pohl T."/>
            <person name="Merkel B.J."/>
            <person name="Hornburger P."/>
            <person name="Mueller R.-W."/>
            <person name="Bruemmer F."/>
            <person name="Labrenz M."/>
            <person name="Spormann A.M."/>
            <person name="Op Den Camp H."/>
            <person name="Overmann J."/>
            <person name="Amann R."/>
            <person name="Jetten M.S.M."/>
            <person name="Mascher T."/>
            <person name="Medema M.H."/>
            <person name="Devos D.P."/>
            <person name="Kaster A.-K."/>
            <person name="Ovreas L."/>
            <person name="Rohde M."/>
            <person name="Galperin M.Y."/>
            <person name="Jogler C."/>
        </authorList>
    </citation>
    <scope>NUCLEOTIDE SEQUENCE [LARGE SCALE GENOMIC DNA]</scope>
    <source>
        <strain evidence="2 3">KOR42</strain>
    </source>
</reference>
<dbReference type="PANTHER" id="PTHR30203">
    <property type="entry name" value="OUTER MEMBRANE CATION EFFLUX PROTEIN"/>
    <property type="match status" value="1"/>
</dbReference>
<dbReference type="SUPFAM" id="SSF56954">
    <property type="entry name" value="Outer membrane efflux proteins (OEP)"/>
    <property type="match status" value="1"/>
</dbReference>
<organism evidence="2 3">
    <name type="scientific">Thalassoglobus neptunius</name>
    <dbReference type="NCBI Taxonomy" id="1938619"/>
    <lineage>
        <taxon>Bacteria</taxon>
        <taxon>Pseudomonadati</taxon>
        <taxon>Planctomycetota</taxon>
        <taxon>Planctomycetia</taxon>
        <taxon>Planctomycetales</taxon>
        <taxon>Planctomycetaceae</taxon>
        <taxon>Thalassoglobus</taxon>
    </lineage>
</organism>
<comment type="similarity">
    <text evidence="1">Belongs to the outer membrane factor (OMF) (TC 1.B.17) family.</text>
</comment>
<dbReference type="GO" id="GO:0015562">
    <property type="term" value="F:efflux transmembrane transporter activity"/>
    <property type="evidence" value="ECO:0007669"/>
    <property type="project" value="InterPro"/>
</dbReference>
<dbReference type="InterPro" id="IPR010131">
    <property type="entry name" value="MdtP/NodT-like"/>
</dbReference>